<reference evidence="2" key="1">
    <citation type="journal article" date="2018" name="Nat. Plants">
        <title>Whole-genome landscape of Medicago truncatula symbiotic genes.</title>
        <authorList>
            <person name="Pecrix Y."/>
            <person name="Staton S.E."/>
            <person name="Sallet E."/>
            <person name="Lelandais-Briere C."/>
            <person name="Moreau S."/>
            <person name="Carrere S."/>
            <person name="Blein T."/>
            <person name="Jardinaud M.F."/>
            <person name="Latrasse D."/>
            <person name="Zouine M."/>
            <person name="Zahm M."/>
            <person name="Kreplak J."/>
            <person name="Mayjonade B."/>
            <person name="Satge C."/>
            <person name="Perez M."/>
            <person name="Cauet S."/>
            <person name="Marande W."/>
            <person name="Chantry-Darmon C."/>
            <person name="Lopez-Roques C."/>
            <person name="Bouchez O."/>
            <person name="Berard A."/>
            <person name="Debelle F."/>
            <person name="Munos S."/>
            <person name="Bendahmane A."/>
            <person name="Berges H."/>
            <person name="Niebel A."/>
            <person name="Buitink J."/>
            <person name="Frugier F."/>
            <person name="Benhamed M."/>
            <person name="Crespi M."/>
            <person name="Gouzy J."/>
            <person name="Gamas P."/>
        </authorList>
    </citation>
    <scope>NUCLEOTIDE SEQUENCE [LARGE SCALE GENOMIC DNA]</scope>
    <source>
        <strain evidence="2">cv. Jemalong A17</strain>
    </source>
</reference>
<dbReference type="Proteomes" id="UP000265566">
    <property type="component" value="Chromosome 8"/>
</dbReference>
<evidence type="ECO:0000313" key="1">
    <source>
        <dbReference type="EMBL" id="RHN43756.1"/>
    </source>
</evidence>
<accession>A0A396GRH8</accession>
<dbReference type="EMBL" id="PSQE01000008">
    <property type="protein sequence ID" value="RHN43756.1"/>
    <property type="molecule type" value="Genomic_DNA"/>
</dbReference>
<evidence type="ECO:0000313" key="2">
    <source>
        <dbReference type="Proteomes" id="UP000265566"/>
    </source>
</evidence>
<dbReference type="Gramene" id="rna50378">
    <property type="protein sequence ID" value="RHN43756.1"/>
    <property type="gene ID" value="gene50378"/>
</dbReference>
<organism evidence="1 2">
    <name type="scientific">Medicago truncatula</name>
    <name type="common">Barrel medic</name>
    <name type="synonym">Medicago tribuloides</name>
    <dbReference type="NCBI Taxonomy" id="3880"/>
    <lineage>
        <taxon>Eukaryota</taxon>
        <taxon>Viridiplantae</taxon>
        <taxon>Streptophyta</taxon>
        <taxon>Embryophyta</taxon>
        <taxon>Tracheophyta</taxon>
        <taxon>Spermatophyta</taxon>
        <taxon>Magnoliopsida</taxon>
        <taxon>eudicotyledons</taxon>
        <taxon>Gunneridae</taxon>
        <taxon>Pentapetalae</taxon>
        <taxon>rosids</taxon>
        <taxon>fabids</taxon>
        <taxon>Fabales</taxon>
        <taxon>Fabaceae</taxon>
        <taxon>Papilionoideae</taxon>
        <taxon>50 kb inversion clade</taxon>
        <taxon>NPAAA clade</taxon>
        <taxon>Hologalegina</taxon>
        <taxon>IRL clade</taxon>
        <taxon>Trifolieae</taxon>
        <taxon>Medicago</taxon>
    </lineage>
</organism>
<proteinExistence type="predicted"/>
<name>A0A396GRH8_MEDTR</name>
<comment type="caution">
    <text evidence="1">The sequence shown here is derived from an EMBL/GenBank/DDBJ whole genome shotgun (WGS) entry which is preliminary data.</text>
</comment>
<sequence>MANTQQILHDNNFPIFNCHHHYAFTILFFYTKQPKSSSFQVFPLNDQSLLFLSLYFDQFNSEMNQYSQTCIKRHTTTRNPRITSQKITNRKFNCIRRISNNMKTRPFNSSISISTTTNIHIFAIIKCTQSKTTHPWSPTF</sequence>
<gene>
    <name evidence="1" type="ORF">MtrunA17_Chr8g0391321</name>
</gene>
<dbReference type="AlphaFoldDB" id="A0A396GRH8"/>
<protein>
    <submittedName>
        <fullName evidence="1">Uncharacterized protein</fullName>
    </submittedName>
</protein>